<dbReference type="Gene3D" id="1.25.40.10">
    <property type="entry name" value="Tetratricopeptide repeat domain"/>
    <property type="match status" value="2"/>
</dbReference>
<dbReference type="AlphaFoldDB" id="A0A434AFS4"/>
<gene>
    <name evidence="4" type="ORF">DLK05_14900</name>
</gene>
<feature type="transmembrane region" description="Helical" evidence="2">
    <location>
        <begin position="922"/>
        <end position="943"/>
    </location>
</feature>
<feature type="repeat" description="TPR" evidence="1">
    <location>
        <begin position="178"/>
        <end position="211"/>
    </location>
</feature>
<dbReference type="SMART" id="SM00028">
    <property type="entry name" value="TPR"/>
    <property type="match status" value="6"/>
</dbReference>
<feature type="repeat" description="TPR" evidence="1">
    <location>
        <begin position="301"/>
        <end position="334"/>
    </location>
</feature>
<proteinExistence type="predicted"/>
<dbReference type="Pfam" id="PF13181">
    <property type="entry name" value="TPR_8"/>
    <property type="match status" value="3"/>
</dbReference>
<dbReference type="InterPro" id="IPR024983">
    <property type="entry name" value="CHAT_dom"/>
</dbReference>
<feature type="domain" description="CHAT" evidence="3">
    <location>
        <begin position="618"/>
        <end position="913"/>
    </location>
</feature>
<evidence type="ECO:0000313" key="5">
    <source>
        <dbReference type="Proteomes" id="UP000282985"/>
    </source>
</evidence>
<name>A0A434AFS4_9BACT</name>
<dbReference type="Proteomes" id="UP000282985">
    <property type="component" value="Unassembled WGS sequence"/>
</dbReference>
<feature type="repeat" description="TPR" evidence="1">
    <location>
        <begin position="138"/>
        <end position="171"/>
    </location>
</feature>
<keyword evidence="1" id="KW-0802">TPR repeat</keyword>
<dbReference type="PANTHER" id="PTHR10098">
    <property type="entry name" value="RAPSYN-RELATED"/>
    <property type="match status" value="1"/>
</dbReference>
<dbReference type="Pfam" id="PF13424">
    <property type="entry name" value="TPR_12"/>
    <property type="match status" value="1"/>
</dbReference>
<keyword evidence="5" id="KW-1185">Reference proteome</keyword>
<dbReference type="SUPFAM" id="SSF48452">
    <property type="entry name" value="TPR-like"/>
    <property type="match status" value="2"/>
</dbReference>
<dbReference type="InterPro" id="IPR011990">
    <property type="entry name" value="TPR-like_helical_dom_sf"/>
</dbReference>
<evidence type="ECO:0000313" key="4">
    <source>
        <dbReference type="EMBL" id="RUT73165.1"/>
    </source>
</evidence>
<keyword evidence="2" id="KW-0812">Transmembrane</keyword>
<comment type="caution">
    <text evidence="4">The sequence shown here is derived from an EMBL/GenBank/DDBJ whole genome shotgun (WGS) entry which is preliminary data.</text>
</comment>
<dbReference type="Pfam" id="PF12770">
    <property type="entry name" value="CHAT"/>
    <property type="match status" value="1"/>
</dbReference>
<reference evidence="4 5" key="1">
    <citation type="submission" date="2018-11" db="EMBL/GenBank/DDBJ databases">
        <title>Parancylomarina longa gen. nov., sp. nov., isolated from sediments of southern Okinawa.</title>
        <authorList>
            <person name="Fu T."/>
        </authorList>
    </citation>
    <scope>NUCLEOTIDE SEQUENCE [LARGE SCALE GENOMIC DNA]</scope>
    <source>
        <strain evidence="4 5">T3-2 S1-C</strain>
    </source>
</reference>
<dbReference type="InterPro" id="IPR019734">
    <property type="entry name" value="TPR_rpt"/>
</dbReference>
<keyword evidence="2" id="KW-0472">Membrane</keyword>
<evidence type="ECO:0000256" key="1">
    <source>
        <dbReference type="PROSITE-ProRule" id="PRU00339"/>
    </source>
</evidence>
<evidence type="ECO:0000259" key="3">
    <source>
        <dbReference type="Pfam" id="PF12770"/>
    </source>
</evidence>
<keyword evidence="2" id="KW-1133">Transmembrane helix</keyword>
<dbReference type="PANTHER" id="PTHR10098:SF108">
    <property type="entry name" value="TETRATRICOPEPTIDE REPEAT PROTEIN 28"/>
    <property type="match status" value="1"/>
</dbReference>
<evidence type="ECO:0000256" key="2">
    <source>
        <dbReference type="SAM" id="Phobius"/>
    </source>
</evidence>
<dbReference type="PROSITE" id="PS50005">
    <property type="entry name" value="TPR"/>
    <property type="match status" value="4"/>
</dbReference>
<protein>
    <submittedName>
        <fullName evidence="4">CHAT domain-containing protein</fullName>
    </submittedName>
</protein>
<feature type="repeat" description="TPR" evidence="1">
    <location>
        <begin position="217"/>
        <end position="250"/>
    </location>
</feature>
<dbReference type="EMBL" id="RJJX01000027">
    <property type="protein sequence ID" value="RUT73165.1"/>
    <property type="molecule type" value="Genomic_DNA"/>
</dbReference>
<sequence>MISKLHLDVKKNQKKITLFSLFVLFLLVGNANVKVNLGNRASKTEQIVPTDTLLVQQFNRAVDFLRKGDFQYSQQSFQNAIQTIQKGEILDKNMVYRTYVNYGVLLKRVGRKNEAIKYYQLAEKFILKEFGENSSKLIPIYVNEGVIFYNFGNLIKAQNYYEKAINLLHKHTNLRWLALTYNNLGVVFYNKGEYSESLNYYLKTLSIKKKLKIKNSFATYNNIANCYKKLGNYKKADNYFQISIEDVKNNWGENYYLLADSYLNYAVFQGEFHKDKNVLPYLNKAYDIYLKNLGLKHSDTARCLFNFGDFYSSKKDYYKALNYYQKAMISELDQFQDSSIYTNPSIHKIEPQLAILQILKAKAGAFHHIFLKNKQLNDLDFSLQTYDLCLDIIDKIRIAYQDEESKFALSKNENDTYTVAIELAVQLYELTKDVTYKEKAFRYAERSKSASLMSSLNDVNAKNFGGIPKDLQEQERRLKMDIAKYRESVYEERKKATPDRKKMAEWQDTLFNLNEEYNQMVLRFEKEYPDYYALKYDTKTIDIKTLQNRLENTSVFLEYSLSDSALFTFVVTKNSFDIQRQSVSSEDIDFNLKEVRTALKTNDFSKKSVDYYKSYTYSAHQLYKYLIHPNDSLIQNKKLVIVPDGKMAYIPFGVLLKDQADTSRMNYRNLNYLIRNNTITYNNSATLGFTAKKSKSHFLSNNEVLAFAPSYENISDSILYTKRSVREKLYPLPGVKEEVKNISKVISGDIYMDNAATERNFKEHAGDYDVLHLAMHTIIDDKNPMYSKLVFTQVPDSTEDGLLNTNEIYNMKFNARMVVLSACNTGDGKLLKGEGVMSLARGFFYAGCPSIIMTLWTVEDKTGSNLMTNFYSFLAQGMDKDDALRQAKLEYLKTADPLKSHPYFWSGYVTLGDVEPLYNNNLIWRLIYLAIGSFGIFMVFFFLRRRRKKLKA</sequence>
<organism evidence="4 5">
    <name type="scientific">Ancylomarina longa</name>
    <dbReference type="NCBI Taxonomy" id="2487017"/>
    <lineage>
        <taxon>Bacteria</taxon>
        <taxon>Pseudomonadati</taxon>
        <taxon>Bacteroidota</taxon>
        <taxon>Bacteroidia</taxon>
        <taxon>Marinilabiliales</taxon>
        <taxon>Marinifilaceae</taxon>
        <taxon>Ancylomarina</taxon>
    </lineage>
</organism>
<accession>A0A434AFS4</accession>